<organism evidence="4 5">
    <name type="scientific">Niveomyces insectorum RCEF 264</name>
    <dbReference type="NCBI Taxonomy" id="1081102"/>
    <lineage>
        <taxon>Eukaryota</taxon>
        <taxon>Fungi</taxon>
        <taxon>Dikarya</taxon>
        <taxon>Ascomycota</taxon>
        <taxon>Pezizomycotina</taxon>
        <taxon>Sordariomycetes</taxon>
        <taxon>Hypocreomycetidae</taxon>
        <taxon>Hypocreales</taxon>
        <taxon>Cordycipitaceae</taxon>
        <taxon>Niveomyces</taxon>
    </lineage>
</organism>
<feature type="region of interest" description="Disordered" evidence="2">
    <location>
        <begin position="414"/>
        <end position="469"/>
    </location>
</feature>
<feature type="domain" description="Protein kinase" evidence="3">
    <location>
        <begin position="287"/>
        <end position="554"/>
    </location>
</feature>
<evidence type="ECO:0000256" key="2">
    <source>
        <dbReference type="SAM" id="MobiDB-lite"/>
    </source>
</evidence>
<name>A0A167LX06_9HYPO</name>
<keyword evidence="1" id="KW-0539">Nucleus</keyword>
<gene>
    <name evidence="4" type="ORF">SPI_09329</name>
</gene>
<feature type="compositionally biased region" description="Low complexity" evidence="2">
    <location>
        <begin position="459"/>
        <end position="469"/>
    </location>
</feature>
<feature type="compositionally biased region" description="Basic residues" evidence="2">
    <location>
        <begin position="439"/>
        <end position="450"/>
    </location>
</feature>
<feature type="compositionally biased region" description="Polar residues" evidence="2">
    <location>
        <begin position="554"/>
        <end position="568"/>
    </location>
</feature>
<dbReference type="GO" id="GO:0045944">
    <property type="term" value="P:positive regulation of transcription by RNA polymerase II"/>
    <property type="evidence" value="ECO:0007669"/>
    <property type="project" value="TreeGrafter"/>
</dbReference>
<dbReference type="Pfam" id="PF00069">
    <property type="entry name" value="Pkinase"/>
    <property type="match status" value="1"/>
</dbReference>
<dbReference type="GO" id="GO:0005524">
    <property type="term" value="F:ATP binding"/>
    <property type="evidence" value="ECO:0007669"/>
    <property type="project" value="InterPro"/>
</dbReference>
<dbReference type="InterPro" id="IPR011009">
    <property type="entry name" value="Kinase-like_dom_sf"/>
</dbReference>
<sequence>MFSYCQPSLFAAPGPGTLPPAASPAPPPLAAEPEKTLAYRMLSGALVQPSAAMLSIFFRAGFTAADAERNRPHLGRRISSYDGLPHLSRARNAGNAGQNKDSLFVVLTLDGLPRAGGDTFVLGSDGAVCDVVLGAPGRHQQHVGAHHLRFGVDHWGRVVMDDVSSVGTTVAYDHQQAQRRRGTPGRPYRWVLPPDYRITVQIAPYEFVVRVDDHTDHDIAFHASLERFRAACHARTQQQQQHQQQQQLLSGISFDHSLPGTPVSGVSGLVTNGDDVPVNDDLTKAMYVEGRVIGRGRNGNVPEFFNVRNWTRYAGKRAKRDVDVLREAGLLRKLSHPRIVQYVDTVWEPPANHVLLMEHCGADTLWHQHRRQLLNSVEMLLVLQQMLDALAYLHKQGIVHCDIMRAAVGGRVPRVGGGQPRRERPRGAAVARPPGLPSHGRRRRRRHRGGGFREVCPKTAASSTSNVTAAHRPVVAVWPQAKRANEATDSVSKPRRWLKTPKRLQFVADSVDGVDGDSLFGEEEDEDVDGRASPAREQASPGERQTLRSGRPLHTTQTPAAVTGSTAAPANEPQQQQQHLDGLLAPDRLQLAAAAPGRAAHSPTDRFIVHDDFLEPAPSLHLSAAPGHAPSPRMYSERSVYPLHNKQEAMLLRHFVQKLAIWLDLCEPTQQFGILVPQRAATCSVLRNAMLALAAKHLAHVSDFARYVSDHYHQECLRVLIPLLSHEATAADENLFAATIILRVWEEMEYKHTGFDPHSYLLGIHAFVHGHGPGLVPNSLGAASFWVGLRQELYTATVNQQPVKAPLVPALVDGARALGPAADHDWANRAVVHCVDVLNFCFGGGGGDRNDRPRGNVSQPQPQPQPAPLPLLRRSWHDLSAWHERWTELLPPSYTPLLHRARGPGEAFPEIWYHSSWHVTGVQHHILAELFLVSFDPTIPRVGGQRLEAAQRVDDRIRELVRRICGIGLCNQWTPPGLFAACMAITAFGDRFHDRSDQEACLAILRRTEKDHARPTEAVQQQLMRSWDWVENG</sequence>
<evidence type="ECO:0000256" key="1">
    <source>
        <dbReference type="ARBA" id="ARBA00023242"/>
    </source>
</evidence>
<dbReference type="PANTHER" id="PTHR37534">
    <property type="entry name" value="TRANSCRIPTIONAL ACTIVATOR PROTEIN UGA3"/>
    <property type="match status" value="1"/>
</dbReference>
<dbReference type="OrthoDB" id="4525710at2759"/>
<dbReference type="AlphaFoldDB" id="A0A167LX06"/>
<dbReference type="GO" id="GO:0000976">
    <property type="term" value="F:transcription cis-regulatory region binding"/>
    <property type="evidence" value="ECO:0007669"/>
    <property type="project" value="TreeGrafter"/>
</dbReference>
<dbReference type="PANTHER" id="PTHR37534:SF2">
    <property type="entry name" value="N-ACETYLTRANSFERASE DOMAIN-CONTAINING PROTEIN"/>
    <property type="match status" value="1"/>
</dbReference>
<feature type="region of interest" description="Disordered" evidence="2">
    <location>
        <begin position="512"/>
        <end position="579"/>
    </location>
</feature>
<evidence type="ECO:0000259" key="3">
    <source>
        <dbReference type="PROSITE" id="PS50011"/>
    </source>
</evidence>
<feature type="region of interest" description="Disordered" evidence="2">
    <location>
        <begin position="849"/>
        <end position="869"/>
    </location>
</feature>
<proteinExistence type="predicted"/>
<dbReference type="PROSITE" id="PS50011">
    <property type="entry name" value="PROTEIN_KINASE_DOM"/>
    <property type="match status" value="1"/>
</dbReference>
<keyword evidence="5" id="KW-1185">Reference proteome</keyword>
<accession>A0A167LX06</accession>
<comment type="caution">
    <text evidence="4">The sequence shown here is derived from an EMBL/GenBank/DDBJ whole genome shotgun (WGS) entry which is preliminary data.</text>
</comment>
<evidence type="ECO:0000313" key="5">
    <source>
        <dbReference type="Proteomes" id="UP000076874"/>
    </source>
</evidence>
<dbReference type="SUPFAM" id="SSF56112">
    <property type="entry name" value="Protein kinase-like (PK-like)"/>
    <property type="match status" value="1"/>
</dbReference>
<dbReference type="InterPro" id="IPR000719">
    <property type="entry name" value="Prot_kinase_dom"/>
</dbReference>
<feature type="compositionally biased region" description="Acidic residues" evidence="2">
    <location>
        <begin position="512"/>
        <end position="528"/>
    </location>
</feature>
<dbReference type="GO" id="GO:0003700">
    <property type="term" value="F:DNA-binding transcription factor activity"/>
    <property type="evidence" value="ECO:0007669"/>
    <property type="project" value="TreeGrafter"/>
</dbReference>
<reference evidence="4 5" key="1">
    <citation type="journal article" date="2016" name="Genome Biol. Evol.">
        <title>Divergent and convergent evolution of fungal pathogenicity.</title>
        <authorList>
            <person name="Shang Y."/>
            <person name="Xiao G."/>
            <person name="Zheng P."/>
            <person name="Cen K."/>
            <person name="Zhan S."/>
            <person name="Wang C."/>
        </authorList>
    </citation>
    <scope>NUCLEOTIDE SEQUENCE [LARGE SCALE GENOMIC DNA]</scope>
    <source>
        <strain evidence="4 5">RCEF 264</strain>
    </source>
</reference>
<dbReference type="SMART" id="SM00220">
    <property type="entry name" value="S_TKc"/>
    <property type="match status" value="1"/>
</dbReference>
<dbReference type="EMBL" id="AZHD01000028">
    <property type="protein sequence ID" value="OAA53622.1"/>
    <property type="molecule type" value="Genomic_DNA"/>
</dbReference>
<dbReference type="Proteomes" id="UP000076874">
    <property type="component" value="Unassembled WGS sequence"/>
</dbReference>
<dbReference type="STRING" id="1081102.A0A167LX06"/>
<dbReference type="GO" id="GO:0005634">
    <property type="term" value="C:nucleus"/>
    <property type="evidence" value="ECO:0007669"/>
    <property type="project" value="TreeGrafter"/>
</dbReference>
<protein>
    <submittedName>
        <fullName evidence="4">ARCA-like protein</fullName>
    </submittedName>
</protein>
<dbReference type="Gene3D" id="1.10.510.10">
    <property type="entry name" value="Transferase(Phosphotransferase) domain 1"/>
    <property type="match status" value="1"/>
</dbReference>
<dbReference type="GO" id="GO:0004672">
    <property type="term" value="F:protein kinase activity"/>
    <property type="evidence" value="ECO:0007669"/>
    <property type="project" value="InterPro"/>
</dbReference>
<evidence type="ECO:0000313" key="4">
    <source>
        <dbReference type="EMBL" id="OAA53622.1"/>
    </source>
</evidence>